<dbReference type="RefSeq" id="WP_120382601.1">
    <property type="nucleotide sequence ID" value="NZ_RAXT01000002.1"/>
</dbReference>
<name>A0A3A8FHZ5_9GAMM</name>
<comment type="caution">
    <text evidence="1">The sequence shown here is derived from an EMBL/GenBank/DDBJ whole genome shotgun (WGS) entry which is preliminary data.</text>
</comment>
<dbReference type="EMBL" id="RAXT01000002">
    <property type="protein sequence ID" value="RKG40363.1"/>
    <property type="molecule type" value="Genomic_DNA"/>
</dbReference>
<organism evidence="1 2">
    <name type="scientific">Acinetobacter rongchengensis</name>
    <dbReference type="NCBI Taxonomy" id="2419601"/>
    <lineage>
        <taxon>Bacteria</taxon>
        <taxon>Pseudomonadati</taxon>
        <taxon>Pseudomonadota</taxon>
        <taxon>Gammaproteobacteria</taxon>
        <taxon>Moraxellales</taxon>
        <taxon>Moraxellaceae</taxon>
        <taxon>Acinetobacter</taxon>
    </lineage>
</organism>
<keyword evidence="2" id="KW-1185">Reference proteome</keyword>
<evidence type="ECO:0000313" key="2">
    <source>
        <dbReference type="Proteomes" id="UP000280405"/>
    </source>
</evidence>
<sequence>MTMKAFFENFLATYKATYEIEKKLLIEKQDEQIDSLKVSVSMGQNIDEKKLLEIVKRYVSAVNQVNNMKTYTYITSNNPIDHLIYGFKKVH</sequence>
<reference evidence="1 2" key="1">
    <citation type="submission" date="2018-09" db="EMBL/GenBank/DDBJ databases">
        <title>The draft genome of Acinetobacter spp. strains.</title>
        <authorList>
            <person name="Qin J."/>
            <person name="Feng Y."/>
            <person name="Zong Z."/>
        </authorList>
    </citation>
    <scope>NUCLEOTIDE SEQUENCE [LARGE SCALE GENOMIC DNA]</scope>
    <source>
        <strain evidence="1 2">WCHAc060115</strain>
    </source>
</reference>
<proteinExistence type="predicted"/>
<gene>
    <name evidence="1" type="ORF">D7V20_01610</name>
</gene>
<dbReference type="AlphaFoldDB" id="A0A3A8FHZ5"/>
<evidence type="ECO:0000313" key="1">
    <source>
        <dbReference type="EMBL" id="RKG40363.1"/>
    </source>
</evidence>
<dbReference type="Proteomes" id="UP000280405">
    <property type="component" value="Unassembled WGS sequence"/>
</dbReference>
<accession>A0A3A8FHZ5</accession>
<protein>
    <submittedName>
        <fullName evidence="1">Uncharacterized protein</fullName>
    </submittedName>
</protein>